<dbReference type="OrthoDB" id="10306463at2759"/>
<reference evidence="2 3" key="1">
    <citation type="submission" date="2015-01" db="EMBL/GenBank/DDBJ databases">
        <title>Evolution of Trichinella species and genotypes.</title>
        <authorList>
            <person name="Korhonen P.K."/>
            <person name="Edoardo P."/>
            <person name="Giuseppe L.R."/>
            <person name="Gasser R.B."/>
        </authorList>
    </citation>
    <scope>NUCLEOTIDE SEQUENCE [LARGE SCALE GENOMIC DNA]</scope>
    <source>
        <strain evidence="2">ISS3</strain>
    </source>
</reference>
<sequence length="196" mass="21908">MKKKPQNSGQTIRTLPHRQLEQFEQSHNLIISYGGLSEIVYPPRSWSASSIWATIVYPVPDNECLPRGRVTGSEELKPPNRHGQKHKMKTAQNCPQKHLAHQQWSPYAVNESDPRFETKPTINWHTVFPCLAKTSKAKGGRVAQDMNSSLAASSASLPAVDISNHQRNSGIHWGSPRIAAKRTSALDSKRRVKTLS</sequence>
<dbReference type="Proteomes" id="UP000054776">
    <property type="component" value="Unassembled WGS sequence"/>
</dbReference>
<feature type="region of interest" description="Disordered" evidence="1">
    <location>
        <begin position="167"/>
        <end position="196"/>
    </location>
</feature>
<evidence type="ECO:0000256" key="1">
    <source>
        <dbReference type="SAM" id="MobiDB-lite"/>
    </source>
</evidence>
<accession>A0A0V1AVD4</accession>
<protein>
    <submittedName>
        <fullName evidence="2">Uncharacterized protein</fullName>
    </submittedName>
</protein>
<dbReference type="AlphaFoldDB" id="A0A0V1AVD4"/>
<evidence type="ECO:0000313" key="2">
    <source>
        <dbReference type="EMBL" id="KRY28709.1"/>
    </source>
</evidence>
<organism evidence="2 3">
    <name type="scientific">Trichinella spiralis</name>
    <name type="common">Trichina worm</name>
    <dbReference type="NCBI Taxonomy" id="6334"/>
    <lineage>
        <taxon>Eukaryota</taxon>
        <taxon>Metazoa</taxon>
        <taxon>Ecdysozoa</taxon>
        <taxon>Nematoda</taxon>
        <taxon>Enoplea</taxon>
        <taxon>Dorylaimia</taxon>
        <taxon>Trichinellida</taxon>
        <taxon>Trichinellidae</taxon>
        <taxon>Trichinella</taxon>
    </lineage>
</organism>
<comment type="caution">
    <text evidence="2">The sequence shown here is derived from an EMBL/GenBank/DDBJ whole genome shotgun (WGS) entry which is preliminary data.</text>
</comment>
<dbReference type="InParanoid" id="A0A0V1AVD4"/>
<name>A0A0V1AVD4_TRISP</name>
<gene>
    <name evidence="2" type="ORF">T01_13517</name>
</gene>
<keyword evidence="3" id="KW-1185">Reference proteome</keyword>
<proteinExistence type="predicted"/>
<evidence type="ECO:0000313" key="3">
    <source>
        <dbReference type="Proteomes" id="UP000054776"/>
    </source>
</evidence>
<dbReference type="EMBL" id="JYDH01000194">
    <property type="protein sequence ID" value="KRY28709.1"/>
    <property type="molecule type" value="Genomic_DNA"/>
</dbReference>